<feature type="transmembrane region" description="Helical" evidence="1">
    <location>
        <begin position="86"/>
        <end position="106"/>
    </location>
</feature>
<sequence>MLVNHAHPLGDSHGGGGERHLFPVQPDFTASGLLQTEQHFHQRGFSRAILSHQGVNFPLADVQLNVLIGGNAVGIDLGDVKHPNDVFLVFVFLHILGFPLCVFLWAGL</sequence>
<comment type="caution">
    <text evidence="2">The sequence shown here is derived from an EMBL/GenBank/DDBJ whole genome shotgun (WGS) entry which is preliminary data.</text>
</comment>
<name>A0A645AN33_9ZZZZ</name>
<organism evidence="2">
    <name type="scientific">bioreactor metagenome</name>
    <dbReference type="NCBI Taxonomy" id="1076179"/>
    <lineage>
        <taxon>unclassified sequences</taxon>
        <taxon>metagenomes</taxon>
        <taxon>ecological metagenomes</taxon>
    </lineage>
</organism>
<dbReference type="EMBL" id="VSSQ01014902">
    <property type="protein sequence ID" value="MPM54652.1"/>
    <property type="molecule type" value="Genomic_DNA"/>
</dbReference>
<dbReference type="AntiFam" id="ANF00095">
    <property type="entry name" value="Shadow ORF (opposite ABC transporters)"/>
</dbReference>
<keyword evidence="1" id="KW-0812">Transmembrane</keyword>
<accession>A0A645AN33</accession>
<keyword evidence="1" id="KW-1133">Transmembrane helix</keyword>
<gene>
    <name evidence="2" type="ORF">SDC9_101431</name>
</gene>
<proteinExistence type="predicted"/>
<protein>
    <submittedName>
        <fullName evidence="2">Uncharacterized protein</fullName>
    </submittedName>
</protein>
<evidence type="ECO:0000313" key="2">
    <source>
        <dbReference type="EMBL" id="MPM54652.1"/>
    </source>
</evidence>
<evidence type="ECO:0000256" key="1">
    <source>
        <dbReference type="SAM" id="Phobius"/>
    </source>
</evidence>
<reference evidence="2" key="1">
    <citation type="submission" date="2019-08" db="EMBL/GenBank/DDBJ databases">
        <authorList>
            <person name="Kucharzyk K."/>
            <person name="Murdoch R.W."/>
            <person name="Higgins S."/>
            <person name="Loffler F."/>
        </authorList>
    </citation>
    <scope>NUCLEOTIDE SEQUENCE</scope>
</reference>
<dbReference type="AlphaFoldDB" id="A0A645AN33"/>
<keyword evidence="1" id="KW-0472">Membrane</keyword>